<sequence>MKIQTENLPNFLFVGAAKSGTTSLYKYITQHEQVFVPKGKELRFFSNMRGDYVGPGDERSCNQRIIRHIEDYKKRFKGHTEKCMGDMSTEYLFYHQESIKNIKEYLSDDVKIFIILRNPVDRAYSHYLHMVRDDREHLSFEEAIDQEKERKENNWAWHWGYTTNGFYFEQVKAYLHHFPNNTTVYIYDDLRANQEAMINDIFDKLDVNSIPINTGQVHNVSGIPKNRRLHRLINHPNRILGLLKRGARLVNREDLLMQRLQTISKKNLNKPKMREETRKQLIDMYETDIQNLEKLLDRNLDMWRQ</sequence>
<dbReference type="RefSeq" id="WP_184404481.1">
    <property type="nucleotide sequence ID" value="NZ_JACHHJ010000003.1"/>
</dbReference>
<dbReference type="PANTHER" id="PTHR10605">
    <property type="entry name" value="HEPARAN SULFATE SULFOTRANSFERASE"/>
    <property type="match status" value="1"/>
</dbReference>
<keyword evidence="5" id="KW-1185">Reference proteome</keyword>
<feature type="domain" description="Sulfotransferase" evidence="3">
    <location>
        <begin position="10"/>
        <end position="208"/>
    </location>
</feature>
<keyword evidence="2" id="KW-0325">Glycoprotein</keyword>
<dbReference type="SUPFAM" id="SSF52540">
    <property type="entry name" value="P-loop containing nucleoside triphosphate hydrolases"/>
    <property type="match status" value="1"/>
</dbReference>
<evidence type="ECO:0000259" key="3">
    <source>
        <dbReference type="Pfam" id="PF00685"/>
    </source>
</evidence>
<evidence type="ECO:0000256" key="1">
    <source>
        <dbReference type="ARBA" id="ARBA00022679"/>
    </source>
</evidence>
<name>A0A841Q2C2_9BACL</name>
<protein>
    <recommendedName>
        <fullName evidence="3">Sulfotransferase domain-containing protein</fullName>
    </recommendedName>
</protein>
<comment type="caution">
    <text evidence="4">The sequence shown here is derived from an EMBL/GenBank/DDBJ whole genome shotgun (WGS) entry which is preliminary data.</text>
</comment>
<dbReference type="Proteomes" id="UP000568839">
    <property type="component" value="Unassembled WGS sequence"/>
</dbReference>
<dbReference type="InterPro" id="IPR027417">
    <property type="entry name" value="P-loop_NTPase"/>
</dbReference>
<dbReference type="EMBL" id="JACHHJ010000003">
    <property type="protein sequence ID" value="MBB6450428.1"/>
    <property type="molecule type" value="Genomic_DNA"/>
</dbReference>
<gene>
    <name evidence="4" type="ORF">HNR44_002411</name>
</gene>
<dbReference type="Pfam" id="PF00685">
    <property type="entry name" value="Sulfotransfer_1"/>
    <property type="match status" value="1"/>
</dbReference>
<dbReference type="GO" id="GO:0008146">
    <property type="term" value="F:sulfotransferase activity"/>
    <property type="evidence" value="ECO:0007669"/>
    <property type="project" value="InterPro"/>
</dbReference>
<reference evidence="4 5" key="1">
    <citation type="submission" date="2020-08" db="EMBL/GenBank/DDBJ databases">
        <title>Genomic Encyclopedia of Type Strains, Phase IV (KMG-IV): sequencing the most valuable type-strain genomes for metagenomic binning, comparative biology and taxonomic classification.</title>
        <authorList>
            <person name="Goeker M."/>
        </authorList>
    </citation>
    <scope>NUCLEOTIDE SEQUENCE [LARGE SCALE GENOMIC DNA]</scope>
    <source>
        <strain evidence="4 5">DSM 21769</strain>
    </source>
</reference>
<dbReference type="InterPro" id="IPR000863">
    <property type="entry name" value="Sulfotransferase_dom"/>
</dbReference>
<evidence type="ECO:0000313" key="5">
    <source>
        <dbReference type="Proteomes" id="UP000568839"/>
    </source>
</evidence>
<accession>A0A841Q2C2</accession>
<dbReference type="InterPro" id="IPR037359">
    <property type="entry name" value="NST/OST"/>
</dbReference>
<dbReference type="Gene3D" id="3.40.50.300">
    <property type="entry name" value="P-loop containing nucleotide triphosphate hydrolases"/>
    <property type="match status" value="1"/>
</dbReference>
<organism evidence="4 5">
    <name type="scientific">Geomicrobium halophilum</name>
    <dbReference type="NCBI Taxonomy" id="549000"/>
    <lineage>
        <taxon>Bacteria</taxon>
        <taxon>Bacillati</taxon>
        <taxon>Bacillota</taxon>
        <taxon>Bacilli</taxon>
        <taxon>Bacillales</taxon>
        <taxon>Geomicrobium</taxon>
    </lineage>
</organism>
<dbReference type="PANTHER" id="PTHR10605:SF56">
    <property type="entry name" value="BIFUNCTIONAL HEPARAN SULFATE N-DEACETYLASE_N-SULFOTRANSFERASE"/>
    <property type="match status" value="1"/>
</dbReference>
<dbReference type="AlphaFoldDB" id="A0A841Q2C2"/>
<evidence type="ECO:0000313" key="4">
    <source>
        <dbReference type="EMBL" id="MBB6450428.1"/>
    </source>
</evidence>
<keyword evidence="1" id="KW-0808">Transferase</keyword>
<evidence type="ECO:0000256" key="2">
    <source>
        <dbReference type="ARBA" id="ARBA00023180"/>
    </source>
</evidence>
<proteinExistence type="predicted"/>